<keyword evidence="2" id="KW-0342">GTP-binding</keyword>
<dbReference type="Pfam" id="PF12327">
    <property type="entry name" value="FtsZ_C"/>
    <property type="match status" value="1"/>
</dbReference>
<evidence type="ECO:0000313" key="5">
    <source>
        <dbReference type="EMBL" id="AJK50306.1"/>
    </source>
</evidence>
<dbReference type="Proteomes" id="UP000031838">
    <property type="component" value="Chromosome 2"/>
</dbReference>
<dbReference type="InterPro" id="IPR037103">
    <property type="entry name" value="Tubulin/FtsZ-like_C"/>
</dbReference>
<keyword evidence="1" id="KW-0547">Nucleotide-binding</keyword>
<accession>A0A0B6SDK6</accession>
<feature type="domain" description="Cell division protein FtsZ C-terminal" evidence="4">
    <location>
        <begin position="226"/>
        <end position="313"/>
    </location>
</feature>
<dbReference type="HOGENOM" id="CLU_955386_0_0_4"/>
<feature type="region of interest" description="Disordered" evidence="3">
    <location>
        <begin position="30"/>
        <end position="53"/>
    </location>
</feature>
<reference evidence="6" key="1">
    <citation type="submission" date="2011-03" db="EMBL/GenBank/DDBJ databases">
        <authorList>
            <person name="Voget S."/>
            <person name="Streit W.R."/>
            <person name="Jaeger K.E."/>
            <person name="Daniel R."/>
        </authorList>
    </citation>
    <scope>NUCLEOTIDE SEQUENCE [LARGE SCALE GENOMIC DNA]</scope>
    <source>
        <strain evidence="6">PG1</strain>
    </source>
</reference>
<gene>
    <name evidence="5" type="ORF">BGL_2c22470</name>
</gene>
<evidence type="ECO:0000256" key="2">
    <source>
        <dbReference type="ARBA" id="ARBA00023134"/>
    </source>
</evidence>
<protein>
    <recommendedName>
        <fullName evidence="4">Cell division protein FtsZ C-terminal domain-containing protein</fullName>
    </recommendedName>
</protein>
<dbReference type="InterPro" id="IPR008280">
    <property type="entry name" value="Tub_FtsZ_C"/>
</dbReference>
<evidence type="ECO:0000259" key="4">
    <source>
        <dbReference type="Pfam" id="PF12327"/>
    </source>
</evidence>
<evidence type="ECO:0000313" key="6">
    <source>
        <dbReference type="Proteomes" id="UP000031838"/>
    </source>
</evidence>
<reference evidence="5 6" key="2">
    <citation type="journal article" date="2016" name="Appl. Microbiol. Biotechnol.">
        <title>Mutations improving production and secretion of extracellular lipase by Burkholderia glumae PG1.</title>
        <authorList>
            <person name="Knapp A."/>
            <person name="Voget S."/>
            <person name="Gao R."/>
            <person name="Zaburannyi N."/>
            <person name="Krysciak D."/>
            <person name="Breuer M."/>
            <person name="Hauer B."/>
            <person name="Streit W.R."/>
            <person name="Muller R."/>
            <person name="Daniel R."/>
            <person name="Jaeger K.E."/>
        </authorList>
    </citation>
    <scope>NUCLEOTIDE SEQUENCE [LARGE SCALE GENOMIC DNA]</scope>
    <source>
        <strain evidence="5 6">PG1</strain>
    </source>
</reference>
<name>A0A0B6SDK6_BURPL</name>
<keyword evidence="6" id="KW-1185">Reference proteome</keyword>
<dbReference type="EMBL" id="CP002581">
    <property type="protein sequence ID" value="AJK50306.1"/>
    <property type="molecule type" value="Genomic_DNA"/>
</dbReference>
<evidence type="ECO:0000256" key="3">
    <source>
        <dbReference type="SAM" id="MobiDB-lite"/>
    </source>
</evidence>
<feature type="region of interest" description="Disordered" evidence="3">
    <location>
        <begin position="78"/>
        <end position="104"/>
    </location>
</feature>
<dbReference type="KEGG" id="bgp:BGL_2c22470"/>
<dbReference type="InterPro" id="IPR024757">
    <property type="entry name" value="FtsZ_C"/>
</dbReference>
<organism evidence="5 6">
    <name type="scientific">Burkholderia plantarii</name>
    <dbReference type="NCBI Taxonomy" id="41899"/>
    <lineage>
        <taxon>Bacteria</taxon>
        <taxon>Pseudomonadati</taxon>
        <taxon>Pseudomonadota</taxon>
        <taxon>Betaproteobacteria</taxon>
        <taxon>Burkholderiales</taxon>
        <taxon>Burkholderiaceae</taxon>
        <taxon>Burkholderia</taxon>
    </lineage>
</organism>
<dbReference type="GO" id="GO:0005525">
    <property type="term" value="F:GTP binding"/>
    <property type="evidence" value="ECO:0007669"/>
    <property type="project" value="UniProtKB-KW"/>
</dbReference>
<dbReference type="Gene3D" id="3.30.1330.20">
    <property type="entry name" value="Tubulin/FtsZ, C-terminal domain"/>
    <property type="match status" value="1"/>
</dbReference>
<proteinExistence type="predicted"/>
<evidence type="ECO:0000256" key="1">
    <source>
        <dbReference type="ARBA" id="ARBA00022741"/>
    </source>
</evidence>
<dbReference type="SUPFAM" id="SSF55307">
    <property type="entry name" value="Tubulin C-terminal domain-like"/>
    <property type="match status" value="1"/>
</dbReference>
<sequence length="314" mass="32888">MNHSLFVNLTLHCAHPVRFEDMTMSACDENAGKPVQDGAVSAEPTGRSDSYRPVSDLVGVGRIGAAFARALARHASSRAIAQSNGERDADTLSNATLRRAQPGPDLESQRDLVFLLIASGEPRALQLGENVGAARRAIGLRTVAIVMHGAAADRETVQRATAGLAAVVDAIVVTPEFPHLSVLDALLQIYRTATGGDPTGRRKVAMPAGSEFLDVRGVFKAGRRGVLGAGFAAGPERIFQATSDAIEATSEMSLSTASGILVIVSGAETLRLGEVASALYQIHARTRGDTEAVLASHYDDRMGGLVRVTVVAAI</sequence>
<dbReference type="AlphaFoldDB" id="A0A0B6SDK6"/>